<dbReference type="PANTHER" id="PTHR37534">
    <property type="entry name" value="TRANSCRIPTIONAL ACTIVATOR PROTEIN UGA3"/>
    <property type="match status" value="1"/>
</dbReference>
<evidence type="ECO:0000313" key="4">
    <source>
        <dbReference type="EMBL" id="KEQ98061.1"/>
    </source>
</evidence>
<evidence type="ECO:0000256" key="1">
    <source>
        <dbReference type="ARBA" id="ARBA00004123"/>
    </source>
</evidence>
<dbReference type="EMBL" id="KL584753">
    <property type="protein sequence ID" value="KEQ98061.1"/>
    <property type="molecule type" value="Genomic_DNA"/>
</dbReference>
<evidence type="ECO:0000313" key="5">
    <source>
        <dbReference type="Proteomes" id="UP000030641"/>
    </source>
</evidence>
<feature type="compositionally biased region" description="Polar residues" evidence="3">
    <location>
        <begin position="109"/>
        <end position="127"/>
    </location>
</feature>
<sequence>MPSDKTRCLSCQARHAKCTVRQGQDACVRCQKAGITQCAFEPAWRFKICRTSIIATQRTDLVYDSKQPWVPTNLELTFVPENGDGLENISQPTSVRPNDRVHEVRSDRGPSTSENAEGRTNTTTNSAWAEPLHNAKGLLNRQHGQSSSSDVSDQSSMARRESPPTSTSPELAAAEYIDAGASHSTTPPDSLRKSLTQPLTYRELGLVQYFIVKISPWLDVCEDIPTFALEVPLKATKSAMLLYSILAASSRHQALKDDAWPEASGYHSKCLELVIQSLSRPESHHDDTLLVTIIMLRYYELFSQETYSSLHLDGLAGLLGVIPDFLQAGGLAEAASWLALRQDLFIAMTSKQAPKSRLEDYDRASVFKRRTDPGAATYAIVLIWAKLLRHMYTSDPSSLFTTWDSLEEAARKWYDTKGFEPAFLQDANLASDQPFPVISMISASSVLALEYYYTFRVYLNLHKPLDPPQPITKAEKRARYQTVVGPICCILGLARSNAWVEDANFPACHILITYGYCIMDPLQRDHALRFLEYIKQSFGYHTERTAETLNRQWAEFDEMGPHH</sequence>
<feature type="compositionally biased region" description="Low complexity" evidence="3">
    <location>
        <begin position="145"/>
        <end position="156"/>
    </location>
</feature>
<dbReference type="PANTHER" id="PTHR37534:SF2">
    <property type="entry name" value="N-ACETYLTRANSFERASE DOMAIN-CONTAINING PROTEIN"/>
    <property type="match status" value="1"/>
</dbReference>
<feature type="region of interest" description="Disordered" evidence="3">
    <location>
        <begin position="140"/>
        <end position="169"/>
    </location>
</feature>
<dbReference type="HOGENOM" id="CLU_008719_1_2_1"/>
<dbReference type="GeneID" id="25371955"/>
<evidence type="ECO:0000256" key="2">
    <source>
        <dbReference type="ARBA" id="ARBA00023242"/>
    </source>
</evidence>
<protein>
    <recommendedName>
        <fullName evidence="6">Zn(2)-C6 fungal-type domain-containing protein</fullName>
    </recommendedName>
</protein>
<accession>A0A074ZHL4</accession>
<dbReference type="Proteomes" id="UP000030641">
    <property type="component" value="Unassembled WGS sequence"/>
</dbReference>
<dbReference type="Pfam" id="PF11951">
    <property type="entry name" value="Fungal_trans_2"/>
    <property type="match status" value="1"/>
</dbReference>
<reference evidence="4 5" key="1">
    <citation type="journal article" date="2014" name="BMC Genomics">
        <title>Genome sequencing of four Aureobasidium pullulans varieties: biotechnological potential, stress tolerance, and description of new species.</title>
        <authorList>
            <person name="Gostin Ar C."/>
            <person name="Ohm R.A."/>
            <person name="Kogej T."/>
            <person name="Sonjak S."/>
            <person name="Turk M."/>
            <person name="Zajc J."/>
            <person name="Zalar P."/>
            <person name="Grube M."/>
            <person name="Sun H."/>
            <person name="Han J."/>
            <person name="Sharma A."/>
            <person name="Chiniquy J."/>
            <person name="Ngan C.Y."/>
            <person name="Lipzen A."/>
            <person name="Barry K."/>
            <person name="Grigoriev I.V."/>
            <person name="Gunde-Cimerman N."/>
        </authorList>
    </citation>
    <scope>NUCLEOTIDE SEQUENCE [LARGE SCALE GENOMIC DNA]</scope>
    <source>
        <strain evidence="4 5">EXF-2481</strain>
    </source>
</reference>
<feature type="compositionally biased region" description="Basic and acidic residues" evidence="3">
    <location>
        <begin position="97"/>
        <end position="108"/>
    </location>
</feature>
<dbReference type="OMA" id="FANCAPV"/>
<comment type="subcellular location">
    <subcellularLocation>
        <location evidence="1">Nucleus</location>
    </subcellularLocation>
</comment>
<dbReference type="GO" id="GO:0000976">
    <property type="term" value="F:transcription cis-regulatory region binding"/>
    <property type="evidence" value="ECO:0007669"/>
    <property type="project" value="TreeGrafter"/>
</dbReference>
<dbReference type="CDD" id="cd12148">
    <property type="entry name" value="fungal_TF_MHR"/>
    <property type="match status" value="1"/>
</dbReference>
<dbReference type="InParanoid" id="A0A074ZHL4"/>
<keyword evidence="5" id="KW-1185">Reference proteome</keyword>
<evidence type="ECO:0008006" key="6">
    <source>
        <dbReference type="Google" id="ProtNLM"/>
    </source>
</evidence>
<gene>
    <name evidence="4" type="ORF">AUEXF2481DRAFT_86933</name>
</gene>
<dbReference type="GO" id="GO:0005634">
    <property type="term" value="C:nucleus"/>
    <property type="evidence" value="ECO:0007669"/>
    <property type="project" value="UniProtKB-SubCell"/>
</dbReference>
<dbReference type="GO" id="GO:0003700">
    <property type="term" value="F:DNA-binding transcription factor activity"/>
    <property type="evidence" value="ECO:0007669"/>
    <property type="project" value="TreeGrafter"/>
</dbReference>
<dbReference type="RefSeq" id="XP_013346471.1">
    <property type="nucleotide sequence ID" value="XM_013491017.1"/>
</dbReference>
<feature type="region of interest" description="Disordered" evidence="3">
    <location>
        <begin position="81"/>
        <end position="128"/>
    </location>
</feature>
<dbReference type="OrthoDB" id="4525710at2759"/>
<dbReference type="GO" id="GO:0045944">
    <property type="term" value="P:positive regulation of transcription by RNA polymerase II"/>
    <property type="evidence" value="ECO:0007669"/>
    <property type="project" value="TreeGrafter"/>
</dbReference>
<organism evidence="4 5">
    <name type="scientific">Aureobasidium subglaciale (strain EXF-2481)</name>
    <name type="common">Aureobasidium pullulans var. subglaciale</name>
    <dbReference type="NCBI Taxonomy" id="1043005"/>
    <lineage>
        <taxon>Eukaryota</taxon>
        <taxon>Fungi</taxon>
        <taxon>Dikarya</taxon>
        <taxon>Ascomycota</taxon>
        <taxon>Pezizomycotina</taxon>
        <taxon>Dothideomycetes</taxon>
        <taxon>Dothideomycetidae</taxon>
        <taxon>Dothideales</taxon>
        <taxon>Saccotheciaceae</taxon>
        <taxon>Aureobasidium</taxon>
    </lineage>
</organism>
<dbReference type="InterPro" id="IPR021858">
    <property type="entry name" value="Fun_TF"/>
</dbReference>
<dbReference type="AlphaFoldDB" id="A0A074ZHL4"/>
<evidence type="ECO:0000256" key="3">
    <source>
        <dbReference type="SAM" id="MobiDB-lite"/>
    </source>
</evidence>
<dbReference type="STRING" id="1043005.A0A074ZHL4"/>
<name>A0A074ZHL4_AURSE</name>
<keyword evidence="2" id="KW-0539">Nucleus</keyword>
<proteinExistence type="predicted"/>